<feature type="domain" description="GIY-YIG catalytic" evidence="1">
    <location>
        <begin position="5"/>
        <end position="71"/>
    </location>
</feature>
<dbReference type="InterPro" id="IPR049311">
    <property type="entry name" value="GIY_YIG_cat"/>
</dbReference>
<accession>A0A852R223</accession>
<name>A0A852R223_9MICO</name>
<organism evidence="2 3">
    <name type="scientific">Leucobacter aridicollis</name>
    <dbReference type="NCBI Taxonomy" id="283878"/>
    <lineage>
        <taxon>Bacteria</taxon>
        <taxon>Bacillati</taxon>
        <taxon>Actinomycetota</taxon>
        <taxon>Actinomycetes</taxon>
        <taxon>Micrococcales</taxon>
        <taxon>Microbacteriaceae</taxon>
        <taxon>Leucobacter</taxon>
    </lineage>
</organism>
<evidence type="ECO:0000313" key="3">
    <source>
        <dbReference type="Proteomes" id="UP000586095"/>
    </source>
</evidence>
<evidence type="ECO:0000259" key="1">
    <source>
        <dbReference type="Pfam" id="PF20815"/>
    </source>
</evidence>
<dbReference type="EMBL" id="JACCBD010000001">
    <property type="protein sequence ID" value="NYD27651.1"/>
    <property type="molecule type" value="Genomic_DNA"/>
</dbReference>
<dbReference type="Pfam" id="PF20815">
    <property type="entry name" value="GIY_YIG_2"/>
    <property type="match status" value="1"/>
</dbReference>
<dbReference type="Proteomes" id="UP000586095">
    <property type="component" value="Unassembled WGS sequence"/>
</dbReference>
<reference evidence="2 3" key="1">
    <citation type="submission" date="2020-07" db="EMBL/GenBank/DDBJ databases">
        <title>Sequencing the genomes of 1000 actinobacteria strains.</title>
        <authorList>
            <person name="Klenk H.-P."/>
        </authorList>
    </citation>
    <scope>NUCLEOTIDE SEQUENCE [LARGE SCALE GENOMIC DNA]</scope>
    <source>
        <strain evidence="2 3">DSM 17380</strain>
    </source>
</reference>
<gene>
    <name evidence="2" type="ORF">BJ960_002454</name>
</gene>
<comment type="caution">
    <text evidence="2">The sequence shown here is derived from an EMBL/GenBank/DDBJ whole genome shotgun (WGS) entry which is preliminary data.</text>
</comment>
<dbReference type="AlphaFoldDB" id="A0A852R223"/>
<sequence length="85" mass="9346">MAGRKNGRNYGFVPADEAAIIRWINNNMLVNWVEVDPELQRSSEARLIRQHCPVFNLAGNPEASTRLLALRAECVRIASAAASGP</sequence>
<keyword evidence="3" id="KW-1185">Reference proteome</keyword>
<evidence type="ECO:0000313" key="2">
    <source>
        <dbReference type="EMBL" id="NYD27651.1"/>
    </source>
</evidence>
<proteinExistence type="predicted"/>
<protein>
    <recommendedName>
        <fullName evidence="1">GIY-YIG catalytic domain-containing protein</fullName>
    </recommendedName>
</protein>